<dbReference type="Pfam" id="PF01844">
    <property type="entry name" value="HNH"/>
    <property type="match status" value="1"/>
</dbReference>
<sequence length="320" mass="36230">MRIGELDRPVTASKADWLQATDWIGFTPTSSGPSAAAQCQSTINGQARDGYVLEYITETFSKPNAGFQRDPVFLKDLEHHQEVAGRLAGVHRLIPTPLPLAKVIGEEAYSRLQDMWAQGDKRHRWSVAFPIVRSYSIPSKPRARDLFGEVSYRRLFAHASATLRPLNDEERAAIAHLEIQERPAANEWILHHHEFESAEASDVDPVLLRNLSTDLSDEALEGWDEKAKTKLRRRAAWLANSFVISRRREGALRCDQCSFDPVPLIAGRKIPARSLLDVHHKTPLSLGKRVTRMEDFALLCPTCHRLEHRMMRLGESLFDS</sequence>
<name>A0A2Z3I0S2_9CAUL</name>
<proteinExistence type="predicted"/>
<dbReference type="Proteomes" id="UP000247763">
    <property type="component" value="Chromosome"/>
</dbReference>
<protein>
    <recommendedName>
        <fullName evidence="1">HNH domain-containing protein</fullName>
    </recommendedName>
</protein>
<dbReference type="OrthoDB" id="9802640at2"/>
<dbReference type="GO" id="GO:0003676">
    <property type="term" value="F:nucleic acid binding"/>
    <property type="evidence" value="ECO:0007669"/>
    <property type="project" value="InterPro"/>
</dbReference>
<reference evidence="3" key="1">
    <citation type="submission" date="2018-05" db="EMBL/GenBank/DDBJ databases">
        <title>Genome sequencing of Phenylobacterium sp. HYN0004.</title>
        <authorList>
            <person name="Yi H."/>
            <person name="Baek C."/>
        </authorList>
    </citation>
    <scope>NUCLEOTIDE SEQUENCE [LARGE SCALE GENOMIC DNA]</scope>
    <source>
        <strain evidence="3">HYN0004</strain>
    </source>
</reference>
<organism evidence="2 3">
    <name type="scientific">Phenylobacterium parvum</name>
    <dbReference type="NCBI Taxonomy" id="2201350"/>
    <lineage>
        <taxon>Bacteria</taxon>
        <taxon>Pseudomonadati</taxon>
        <taxon>Pseudomonadota</taxon>
        <taxon>Alphaproteobacteria</taxon>
        <taxon>Caulobacterales</taxon>
        <taxon>Caulobacteraceae</taxon>
        <taxon>Phenylobacterium</taxon>
    </lineage>
</organism>
<dbReference type="InterPro" id="IPR003615">
    <property type="entry name" value="HNH_nuc"/>
</dbReference>
<dbReference type="EMBL" id="CP029479">
    <property type="protein sequence ID" value="AWM78529.1"/>
    <property type="molecule type" value="Genomic_DNA"/>
</dbReference>
<keyword evidence="3" id="KW-1185">Reference proteome</keyword>
<dbReference type="InterPro" id="IPR002711">
    <property type="entry name" value="HNH"/>
</dbReference>
<dbReference type="RefSeq" id="WP_110451095.1">
    <property type="nucleotide sequence ID" value="NZ_CP029479.1"/>
</dbReference>
<evidence type="ECO:0000313" key="2">
    <source>
        <dbReference type="EMBL" id="AWM78529.1"/>
    </source>
</evidence>
<accession>A0A2Z3I0S2</accession>
<dbReference type="CDD" id="cd00085">
    <property type="entry name" value="HNHc"/>
    <property type="match status" value="1"/>
</dbReference>
<dbReference type="GO" id="GO:0004519">
    <property type="term" value="F:endonuclease activity"/>
    <property type="evidence" value="ECO:0007669"/>
    <property type="project" value="InterPro"/>
</dbReference>
<gene>
    <name evidence="2" type="ORF">HYN04_12665</name>
</gene>
<dbReference type="AlphaFoldDB" id="A0A2Z3I0S2"/>
<evidence type="ECO:0000313" key="3">
    <source>
        <dbReference type="Proteomes" id="UP000247763"/>
    </source>
</evidence>
<evidence type="ECO:0000259" key="1">
    <source>
        <dbReference type="Pfam" id="PF01844"/>
    </source>
</evidence>
<dbReference type="GO" id="GO:0008270">
    <property type="term" value="F:zinc ion binding"/>
    <property type="evidence" value="ECO:0007669"/>
    <property type="project" value="InterPro"/>
</dbReference>
<feature type="domain" description="HNH" evidence="1">
    <location>
        <begin position="268"/>
        <end position="309"/>
    </location>
</feature>
<dbReference type="KEGG" id="phb:HYN04_12665"/>